<organism evidence="1 2">
    <name type="scientific">Halalkalibacter kiskunsagensis</name>
    <dbReference type="NCBI Taxonomy" id="1548599"/>
    <lineage>
        <taxon>Bacteria</taxon>
        <taxon>Bacillati</taxon>
        <taxon>Bacillota</taxon>
        <taxon>Bacilli</taxon>
        <taxon>Bacillales</taxon>
        <taxon>Bacillaceae</taxon>
        <taxon>Halalkalibacter</taxon>
    </lineage>
</organism>
<evidence type="ECO:0008006" key="3">
    <source>
        <dbReference type="Google" id="ProtNLM"/>
    </source>
</evidence>
<dbReference type="Proteomes" id="UP001589838">
    <property type="component" value="Unassembled WGS sequence"/>
</dbReference>
<accession>A0ABV6KF69</accession>
<name>A0ABV6KF69_9BACI</name>
<comment type="caution">
    <text evidence="1">The sequence shown here is derived from an EMBL/GenBank/DDBJ whole genome shotgun (WGS) entry which is preliminary data.</text>
</comment>
<gene>
    <name evidence="1" type="ORF">ACFFHM_15615</name>
</gene>
<sequence>MNYYTEEELKRNLQFNEREVTVPLPNSIFEMLATNEKLLEAKAPHTAVAYTYIFIVTWLYRFAKYGTLEHEECDVKAIKKILGYSSITKDLDYIVKKNGVLEQIGLIKTVSFKQAPISWHWDKENNVFDGFTTYDEEQSERFPEDIQWLKDRGIIETTIRNKKIKYPIFAVDDLEEEVYGTFWNPDNTHMIPFKVFLKCMTNEKLGCTAFMIYGYLHSRCGMNGGSIGVSIETISARTGIRESSRDRALDALKKYNLIKCHAEDFIVGKGDLETPANTYETVVNANLFNDEPQYYRNRTVMSLEQYEKHQEVIEAFNNSPL</sequence>
<evidence type="ECO:0000313" key="1">
    <source>
        <dbReference type="EMBL" id="MFC0471884.1"/>
    </source>
</evidence>
<protein>
    <recommendedName>
        <fullName evidence="3">Replication protein</fullName>
    </recommendedName>
</protein>
<evidence type="ECO:0000313" key="2">
    <source>
        <dbReference type="Proteomes" id="UP001589838"/>
    </source>
</evidence>
<dbReference type="EMBL" id="JBHLUX010000037">
    <property type="protein sequence ID" value="MFC0471884.1"/>
    <property type="molecule type" value="Genomic_DNA"/>
</dbReference>
<proteinExistence type="predicted"/>
<reference evidence="1 2" key="1">
    <citation type="submission" date="2024-09" db="EMBL/GenBank/DDBJ databases">
        <authorList>
            <person name="Sun Q."/>
            <person name="Mori K."/>
        </authorList>
    </citation>
    <scope>NUCLEOTIDE SEQUENCE [LARGE SCALE GENOMIC DNA]</scope>
    <source>
        <strain evidence="1 2">NCAIM B.02610</strain>
    </source>
</reference>
<keyword evidence="2" id="KW-1185">Reference proteome</keyword>
<dbReference type="RefSeq" id="WP_335961750.1">
    <property type="nucleotide sequence ID" value="NZ_JAXBLX010000020.1"/>
</dbReference>